<proteinExistence type="predicted"/>
<dbReference type="RefSeq" id="WP_019357345.1">
    <property type="nucleotide sequence ID" value="NZ_LJGV01000022.1"/>
</dbReference>
<gene>
    <name evidence="2" type="ORF">AN217_20970</name>
</gene>
<comment type="caution">
    <text evidence="2">The sequence shown here is derived from an EMBL/GenBank/DDBJ whole genome shotgun (WGS) entry which is preliminary data.</text>
</comment>
<reference evidence="2 3" key="1">
    <citation type="journal article" date="2016" name="Front. Microbiol.">
        <title>Comparative Genomics Analysis of Streptomyces Species Reveals Their Adaptation to the Marine Environment and Their Diversity at the Genomic Level.</title>
        <authorList>
            <person name="Tian X."/>
            <person name="Zhang Z."/>
            <person name="Yang T."/>
            <person name="Chen M."/>
            <person name="Li J."/>
            <person name="Chen F."/>
            <person name="Yang J."/>
            <person name="Li W."/>
            <person name="Zhang B."/>
            <person name="Zhang Z."/>
            <person name="Wu J."/>
            <person name="Zhang C."/>
            <person name="Long L."/>
            <person name="Xiao J."/>
        </authorList>
    </citation>
    <scope>NUCLEOTIDE SEQUENCE [LARGE SCALE GENOMIC DNA]</scope>
    <source>
        <strain evidence="2 3">SCSIO M10379</strain>
    </source>
</reference>
<evidence type="ECO:0000259" key="1">
    <source>
        <dbReference type="PROSITE" id="PS50943"/>
    </source>
</evidence>
<dbReference type="Proteomes" id="UP000175829">
    <property type="component" value="Unassembled WGS sequence"/>
</dbReference>
<dbReference type="PROSITE" id="PS50943">
    <property type="entry name" value="HTH_CROC1"/>
    <property type="match status" value="1"/>
</dbReference>
<feature type="domain" description="HTH cro/C1-type" evidence="1">
    <location>
        <begin position="42"/>
        <end position="77"/>
    </location>
</feature>
<name>A0A1E7K7I2_9ACTN</name>
<dbReference type="GO" id="GO:0003677">
    <property type="term" value="F:DNA binding"/>
    <property type="evidence" value="ECO:0007669"/>
    <property type="project" value="InterPro"/>
</dbReference>
<evidence type="ECO:0000313" key="3">
    <source>
        <dbReference type="Proteomes" id="UP000175829"/>
    </source>
</evidence>
<dbReference type="AlphaFoldDB" id="A0A1E7K7I2"/>
<evidence type="ECO:0000313" key="2">
    <source>
        <dbReference type="EMBL" id="OEU99870.1"/>
    </source>
</evidence>
<organism evidence="2 3">
    <name type="scientific">Streptomyces qinglanensis</name>
    <dbReference type="NCBI Taxonomy" id="943816"/>
    <lineage>
        <taxon>Bacteria</taxon>
        <taxon>Bacillati</taxon>
        <taxon>Actinomycetota</taxon>
        <taxon>Actinomycetes</taxon>
        <taxon>Kitasatosporales</taxon>
        <taxon>Streptomycetaceae</taxon>
        <taxon>Streptomyces</taxon>
    </lineage>
</organism>
<sequence length="142" mass="15989">MPTDAFSERLNRLFEMVHPPDRGPYTNQEVAALLRERGGPTLSHVYLWQLRTGRRDNPTRRHLEGLAEFFGVPVAYFFDEDTALRVSEELAFVRRIRESGVQRVAARAAGLSPRSMEQVLATIEHIREREGLDPDSGAGGTA</sequence>
<dbReference type="InterPro" id="IPR001387">
    <property type="entry name" value="Cro/C1-type_HTH"/>
</dbReference>
<accession>A0A1E7K7I2</accession>
<dbReference type="InterPro" id="IPR010982">
    <property type="entry name" value="Lambda_DNA-bd_dom_sf"/>
</dbReference>
<protein>
    <submittedName>
        <fullName evidence="2">Regulator</fullName>
    </submittedName>
</protein>
<dbReference type="Gene3D" id="1.10.260.40">
    <property type="entry name" value="lambda repressor-like DNA-binding domains"/>
    <property type="match status" value="1"/>
</dbReference>
<dbReference type="EMBL" id="LJGV01000022">
    <property type="protein sequence ID" value="OEU99870.1"/>
    <property type="molecule type" value="Genomic_DNA"/>
</dbReference>
<dbReference type="PATRIC" id="fig|943816.4.peg.3730"/>